<feature type="domain" description="Flagellar hook protein FlgE/F/G-like D1" evidence="9">
    <location>
        <begin position="82"/>
        <end position="147"/>
    </location>
</feature>
<dbReference type="NCBIfam" id="NF009280">
    <property type="entry name" value="PRK12640.1"/>
    <property type="match status" value="1"/>
</dbReference>
<name>A0ABT8ELB2_9BURK</name>
<dbReference type="InterPro" id="IPR037925">
    <property type="entry name" value="FlgE/F/G-like"/>
</dbReference>
<evidence type="ECO:0000259" key="8">
    <source>
        <dbReference type="Pfam" id="PF06429"/>
    </source>
</evidence>
<dbReference type="InterPro" id="IPR020013">
    <property type="entry name" value="Flagellar_FlgE/F/G"/>
</dbReference>
<evidence type="ECO:0000259" key="7">
    <source>
        <dbReference type="Pfam" id="PF00460"/>
    </source>
</evidence>
<dbReference type="PANTHER" id="PTHR30435:SF18">
    <property type="entry name" value="FLAGELLAR BASAL-BODY ROD PROTEIN FLGF"/>
    <property type="match status" value="1"/>
</dbReference>
<evidence type="ECO:0000256" key="6">
    <source>
        <dbReference type="RuleBase" id="RU362116"/>
    </source>
</evidence>
<dbReference type="RefSeq" id="WP_266122913.1">
    <property type="nucleotide sequence ID" value="NZ_JAJHNU010000003.1"/>
</dbReference>
<evidence type="ECO:0000256" key="3">
    <source>
        <dbReference type="ARBA" id="ARBA00023143"/>
    </source>
</evidence>
<organism evidence="10 11">
    <name type="scientific">Alcaligenes endophyticus</name>
    <dbReference type="NCBI Taxonomy" id="1929088"/>
    <lineage>
        <taxon>Bacteria</taxon>
        <taxon>Pseudomonadati</taxon>
        <taxon>Pseudomonadota</taxon>
        <taxon>Betaproteobacteria</taxon>
        <taxon>Burkholderiales</taxon>
        <taxon>Alcaligenaceae</taxon>
        <taxon>Alcaligenes</taxon>
    </lineage>
</organism>
<gene>
    <name evidence="10" type="primary">flgF</name>
    <name evidence="10" type="ORF">LMS43_12370</name>
</gene>
<dbReference type="Pfam" id="PF22692">
    <property type="entry name" value="LlgE_F_G_D1"/>
    <property type="match status" value="1"/>
</dbReference>
<dbReference type="SUPFAM" id="SSF117143">
    <property type="entry name" value="Flagellar hook protein flgE"/>
    <property type="match status" value="1"/>
</dbReference>
<feature type="domain" description="Flagellar basal-body/hook protein C-terminal" evidence="8">
    <location>
        <begin position="199"/>
        <end position="243"/>
    </location>
</feature>
<keyword evidence="10" id="KW-0282">Flagellum</keyword>
<sequence>MDRLIYTAMNGAQRILEQQSAITNNLANVNTSGFREQLAIYRSVPVESPDTRTTRVATVAATPGSSFEAGAMAETGHALDVAIRGEGWFAVRTSQGEAYTRAGDLAVNADNLLVTQAGLPVLSLDGAEIQIPNQGTVTFSSDGQITALGAGDNPRDIQVVAQLKLVNPPTGDLRRGDDGLFRLAQGGAAQADPSVSMVSGFIEKSNVNPAEAMVGMIANARRFEMQMKVIQDANTNEERANSILSFNS</sequence>
<comment type="caution">
    <text evidence="10">The sequence shown here is derived from an EMBL/GenBank/DDBJ whole genome shotgun (WGS) entry which is preliminary data.</text>
</comment>
<evidence type="ECO:0000256" key="1">
    <source>
        <dbReference type="ARBA" id="ARBA00004117"/>
    </source>
</evidence>
<keyword evidence="10" id="KW-0966">Cell projection</keyword>
<evidence type="ECO:0000313" key="10">
    <source>
        <dbReference type="EMBL" id="MDN4122084.1"/>
    </source>
</evidence>
<keyword evidence="3 6" id="KW-0975">Bacterial flagellum</keyword>
<dbReference type="NCBIfam" id="TIGR03506">
    <property type="entry name" value="FlgEFG_subfam"/>
    <property type="match status" value="1"/>
</dbReference>
<reference evidence="10" key="1">
    <citation type="submission" date="2021-11" db="EMBL/GenBank/DDBJ databases">
        <title>Draft genome sequence of Alcaligenes endophyticus type strain CCUG 75668T.</title>
        <authorList>
            <person name="Salva-Serra F."/>
            <person name="Duran R.E."/>
            <person name="Seeger M."/>
            <person name="Moore E.R.B."/>
            <person name="Jaen-Luchoro D."/>
        </authorList>
    </citation>
    <scope>NUCLEOTIDE SEQUENCE</scope>
    <source>
        <strain evidence="10">CCUG 75668</strain>
    </source>
</reference>
<feature type="domain" description="Flagellar basal body rod protein N-terminal" evidence="7">
    <location>
        <begin position="5"/>
        <end position="35"/>
    </location>
</feature>
<dbReference type="Proteomes" id="UP001168613">
    <property type="component" value="Unassembled WGS sequence"/>
</dbReference>
<dbReference type="Pfam" id="PF00460">
    <property type="entry name" value="Flg_bb_rod"/>
    <property type="match status" value="1"/>
</dbReference>
<comment type="subcellular location">
    <subcellularLocation>
        <location evidence="1 6">Bacterial flagellum basal body</location>
    </subcellularLocation>
</comment>
<dbReference type="PROSITE" id="PS00588">
    <property type="entry name" value="FLAGELLA_BB_ROD"/>
    <property type="match status" value="1"/>
</dbReference>
<evidence type="ECO:0000256" key="2">
    <source>
        <dbReference type="ARBA" id="ARBA00009677"/>
    </source>
</evidence>
<comment type="similarity">
    <text evidence="2 6">Belongs to the flagella basal body rod proteins family.</text>
</comment>
<dbReference type="InterPro" id="IPR010930">
    <property type="entry name" value="Flg_bb/hook_C_dom"/>
</dbReference>
<dbReference type="Pfam" id="PF06429">
    <property type="entry name" value="Flg_bbr_C"/>
    <property type="match status" value="1"/>
</dbReference>
<protein>
    <recommendedName>
        <fullName evidence="5 6">Flagellar basal-body rod protein FlgF</fullName>
    </recommendedName>
</protein>
<proteinExistence type="inferred from homology"/>
<keyword evidence="10" id="KW-0969">Cilium</keyword>
<evidence type="ECO:0000256" key="4">
    <source>
        <dbReference type="ARBA" id="ARBA00038560"/>
    </source>
</evidence>
<accession>A0ABT8ELB2</accession>
<evidence type="ECO:0000259" key="9">
    <source>
        <dbReference type="Pfam" id="PF22692"/>
    </source>
</evidence>
<dbReference type="InterPro" id="IPR012836">
    <property type="entry name" value="FlgF"/>
</dbReference>
<dbReference type="InterPro" id="IPR019776">
    <property type="entry name" value="Flagellar_basal_body_rod_CS"/>
</dbReference>
<dbReference type="InterPro" id="IPR001444">
    <property type="entry name" value="Flag_bb_rod_N"/>
</dbReference>
<dbReference type="PANTHER" id="PTHR30435">
    <property type="entry name" value="FLAGELLAR PROTEIN"/>
    <property type="match status" value="1"/>
</dbReference>
<evidence type="ECO:0000313" key="11">
    <source>
        <dbReference type="Proteomes" id="UP001168613"/>
    </source>
</evidence>
<evidence type="ECO:0000256" key="5">
    <source>
        <dbReference type="ARBA" id="ARBA00040228"/>
    </source>
</evidence>
<dbReference type="InterPro" id="IPR053967">
    <property type="entry name" value="LlgE_F_G-like_D1"/>
</dbReference>
<dbReference type="NCBIfam" id="TIGR02490">
    <property type="entry name" value="flgF"/>
    <property type="match status" value="1"/>
</dbReference>
<keyword evidence="11" id="KW-1185">Reference proteome</keyword>
<dbReference type="EMBL" id="JAJHNU010000003">
    <property type="protein sequence ID" value="MDN4122084.1"/>
    <property type="molecule type" value="Genomic_DNA"/>
</dbReference>
<comment type="subunit">
    <text evidence="4 6">The basal body constitutes a major portion of the flagellar organelle and consists of five rings (E,L,P,S, and M) mounted on a central rod. The rod consists of about 26 subunits of FlgG in the distal portion, and FlgB, FlgC and FlgF are thought to build up the proximal portion of the rod with about 6 subunits each.</text>
</comment>